<keyword evidence="5" id="KW-0222">Digestion</keyword>
<evidence type="ECO:0000256" key="9">
    <source>
        <dbReference type="ARBA" id="ARBA00023157"/>
    </source>
</evidence>
<dbReference type="SMART" id="SM00020">
    <property type="entry name" value="Tryp_SPc"/>
    <property type="match status" value="2"/>
</dbReference>
<dbReference type="InterPro" id="IPR001314">
    <property type="entry name" value="Peptidase_S1A"/>
</dbReference>
<evidence type="ECO:0000256" key="12">
    <source>
        <dbReference type="RuleBase" id="RU363034"/>
    </source>
</evidence>
<evidence type="ECO:0000256" key="8">
    <source>
        <dbReference type="ARBA" id="ARBA00023145"/>
    </source>
</evidence>
<dbReference type="InterPro" id="IPR001254">
    <property type="entry name" value="Trypsin_dom"/>
</dbReference>
<dbReference type="PRINTS" id="PR00722">
    <property type="entry name" value="CHYMOTRYPSIN"/>
</dbReference>
<evidence type="ECO:0000256" key="13">
    <source>
        <dbReference type="SAM" id="Phobius"/>
    </source>
</evidence>
<evidence type="ECO:0000256" key="7">
    <source>
        <dbReference type="ARBA" id="ARBA00022825"/>
    </source>
</evidence>
<evidence type="ECO:0000256" key="11">
    <source>
        <dbReference type="ARBA" id="ARBA00038868"/>
    </source>
</evidence>
<dbReference type="PROSITE" id="PS00135">
    <property type="entry name" value="TRYPSIN_SER"/>
    <property type="match status" value="2"/>
</dbReference>
<reference evidence="15 16" key="1">
    <citation type="submission" date="2015-04" db="EMBL/GenBank/DDBJ databases">
        <authorList>
            <person name="Syromyatnikov M.Y."/>
            <person name="Popov V.N."/>
        </authorList>
    </citation>
    <scope>NUCLEOTIDE SEQUENCE [LARGE SCALE GENOMIC DNA]</scope>
</reference>
<dbReference type="AlphaFoldDB" id="A0A1J1HNM4"/>
<dbReference type="InterPro" id="IPR009003">
    <property type="entry name" value="Peptidase_S1_PA"/>
</dbReference>
<name>A0A1J1HNM4_9DIPT</name>
<keyword evidence="2" id="KW-0964">Secreted</keyword>
<evidence type="ECO:0000256" key="6">
    <source>
        <dbReference type="ARBA" id="ARBA00022801"/>
    </source>
</evidence>
<keyword evidence="7 12" id="KW-0720">Serine protease</keyword>
<gene>
    <name evidence="15" type="primary">putative Trypsin-1</name>
    <name evidence="15" type="ORF">CLUMA_CG003381</name>
</gene>
<evidence type="ECO:0000313" key="15">
    <source>
        <dbReference type="EMBL" id="CRK89648.1"/>
    </source>
</evidence>
<evidence type="ECO:0000256" key="10">
    <source>
        <dbReference type="ARBA" id="ARBA00024195"/>
    </source>
</evidence>
<dbReference type="FunFam" id="2.40.10.10:FF:000077">
    <property type="entry name" value="Predicted protein"/>
    <property type="match status" value="2"/>
</dbReference>
<evidence type="ECO:0000256" key="5">
    <source>
        <dbReference type="ARBA" id="ARBA00022757"/>
    </source>
</evidence>
<protein>
    <recommendedName>
        <fullName evidence="11">trypsin</fullName>
        <ecNumber evidence="11">3.4.21.4</ecNumber>
    </recommendedName>
</protein>
<dbReference type="OrthoDB" id="10059102at2759"/>
<dbReference type="InterPro" id="IPR033116">
    <property type="entry name" value="TRYPSIN_SER"/>
</dbReference>
<keyword evidence="13" id="KW-0472">Membrane</keyword>
<dbReference type="PROSITE" id="PS00134">
    <property type="entry name" value="TRYPSIN_HIS"/>
    <property type="match status" value="2"/>
</dbReference>
<dbReference type="STRING" id="568069.A0A1J1HNM4"/>
<dbReference type="EMBL" id="CVRI01000014">
    <property type="protein sequence ID" value="CRK89648.1"/>
    <property type="molecule type" value="Genomic_DNA"/>
</dbReference>
<dbReference type="InterPro" id="IPR043504">
    <property type="entry name" value="Peptidase_S1_PA_chymotrypsin"/>
</dbReference>
<keyword evidence="6 12" id="KW-0378">Hydrolase</keyword>
<dbReference type="PANTHER" id="PTHR24276">
    <property type="entry name" value="POLYSERASE-RELATED"/>
    <property type="match status" value="1"/>
</dbReference>
<keyword evidence="13" id="KW-0812">Transmembrane</keyword>
<keyword evidence="13" id="KW-1133">Transmembrane helix</keyword>
<dbReference type="CDD" id="cd00190">
    <property type="entry name" value="Tryp_SPc"/>
    <property type="match status" value="2"/>
</dbReference>
<dbReference type="GO" id="GO:0006508">
    <property type="term" value="P:proteolysis"/>
    <property type="evidence" value="ECO:0007669"/>
    <property type="project" value="UniProtKB-KW"/>
</dbReference>
<evidence type="ECO:0000313" key="16">
    <source>
        <dbReference type="Proteomes" id="UP000183832"/>
    </source>
</evidence>
<evidence type="ECO:0000259" key="14">
    <source>
        <dbReference type="PROSITE" id="PS50240"/>
    </source>
</evidence>
<dbReference type="Proteomes" id="UP000183832">
    <property type="component" value="Unassembled WGS sequence"/>
</dbReference>
<dbReference type="InterPro" id="IPR050430">
    <property type="entry name" value="Peptidase_S1"/>
</dbReference>
<evidence type="ECO:0000256" key="1">
    <source>
        <dbReference type="ARBA" id="ARBA00004613"/>
    </source>
</evidence>
<feature type="transmembrane region" description="Helical" evidence="13">
    <location>
        <begin position="273"/>
        <end position="292"/>
    </location>
</feature>
<feature type="domain" description="Peptidase S1" evidence="14">
    <location>
        <begin position="311"/>
        <end position="536"/>
    </location>
</feature>
<feature type="domain" description="Peptidase S1" evidence="14">
    <location>
        <begin position="19"/>
        <end position="244"/>
    </location>
</feature>
<dbReference type="GO" id="GO:0007586">
    <property type="term" value="P:digestion"/>
    <property type="evidence" value="ECO:0007669"/>
    <property type="project" value="UniProtKB-KW"/>
</dbReference>
<dbReference type="GO" id="GO:0004252">
    <property type="term" value="F:serine-type endopeptidase activity"/>
    <property type="evidence" value="ECO:0007669"/>
    <property type="project" value="UniProtKB-EC"/>
</dbReference>
<keyword evidence="4" id="KW-0732">Signal</keyword>
<dbReference type="EC" id="3.4.21.4" evidence="11"/>
<dbReference type="Pfam" id="PF00089">
    <property type="entry name" value="Trypsin"/>
    <property type="match status" value="2"/>
</dbReference>
<sequence>MAKAKSVTNSSLKESSEKIVGGHKISIEEVPYQVALLYKNEMICGGSIISELFILSAAHCVFHAKEYPSSFKVRAGSDDWNRSGVVIKVKQIFVHKKYDKVKADYDFSLLKLNSKLKYSEKIQSINLPHENESVEDGAECTVTGWGSIGNEVYPDNLHAVHVYKINYSKCEDVYGQFLLTKRMLCAGVPDGYKDACQGDSGGPLATNNTLVGIVSWGNGCGVPDFPGVYSRVASVRKWIAEHAHSIAFLSIDSTVRTKSENSKVKEVKSKVKMFRIILLTFFIPIIIANPLIRPMRPLIPPRFIPTSTGKIVGGLPIAIEVAPFQISLQISNFHICGGSIISENFVLTAGHCTQGNSASSLQVRVGSEFYNLGGTVVRVSEIIQHEMFDYFTIDYDFSLLKLETALTFTSKIQPVALPAQNESLPVGSMCKVSGWGNTQSFYEPRNPMRGACVPTVAQNECEKAYQSFGGITDRMICAGYVTGQVDACQGDSGGPLVSSDKLVGVVSWGYGCAKPGYPGVYSRVASVRDWIKTKSGV</sequence>
<comment type="similarity">
    <text evidence="10">Belongs to the peptidase S1 family. CLIP subfamily.</text>
</comment>
<keyword evidence="8" id="KW-0865">Zymogen</keyword>
<keyword evidence="9" id="KW-1015">Disulfide bond</keyword>
<keyword evidence="3 12" id="KW-0645">Protease</keyword>
<dbReference type="InterPro" id="IPR018114">
    <property type="entry name" value="TRYPSIN_HIS"/>
</dbReference>
<comment type="subcellular location">
    <subcellularLocation>
        <location evidence="1">Secreted</location>
    </subcellularLocation>
</comment>
<dbReference type="SMR" id="A0A1J1HNM4"/>
<dbReference type="GO" id="GO:0005576">
    <property type="term" value="C:extracellular region"/>
    <property type="evidence" value="ECO:0007669"/>
    <property type="project" value="UniProtKB-SubCell"/>
</dbReference>
<dbReference type="PROSITE" id="PS50240">
    <property type="entry name" value="TRYPSIN_DOM"/>
    <property type="match status" value="2"/>
</dbReference>
<evidence type="ECO:0000256" key="2">
    <source>
        <dbReference type="ARBA" id="ARBA00022525"/>
    </source>
</evidence>
<evidence type="ECO:0000256" key="4">
    <source>
        <dbReference type="ARBA" id="ARBA00022729"/>
    </source>
</evidence>
<accession>A0A1J1HNM4</accession>
<dbReference type="Gene3D" id="2.40.10.10">
    <property type="entry name" value="Trypsin-like serine proteases"/>
    <property type="match status" value="2"/>
</dbReference>
<proteinExistence type="inferred from homology"/>
<evidence type="ECO:0000256" key="3">
    <source>
        <dbReference type="ARBA" id="ARBA00022670"/>
    </source>
</evidence>
<dbReference type="SUPFAM" id="SSF50494">
    <property type="entry name" value="Trypsin-like serine proteases"/>
    <property type="match status" value="2"/>
</dbReference>
<dbReference type="PANTHER" id="PTHR24276:SF91">
    <property type="entry name" value="AT26814P-RELATED"/>
    <property type="match status" value="1"/>
</dbReference>
<keyword evidence="16" id="KW-1185">Reference proteome</keyword>
<organism evidence="15 16">
    <name type="scientific">Clunio marinus</name>
    <dbReference type="NCBI Taxonomy" id="568069"/>
    <lineage>
        <taxon>Eukaryota</taxon>
        <taxon>Metazoa</taxon>
        <taxon>Ecdysozoa</taxon>
        <taxon>Arthropoda</taxon>
        <taxon>Hexapoda</taxon>
        <taxon>Insecta</taxon>
        <taxon>Pterygota</taxon>
        <taxon>Neoptera</taxon>
        <taxon>Endopterygota</taxon>
        <taxon>Diptera</taxon>
        <taxon>Nematocera</taxon>
        <taxon>Chironomoidea</taxon>
        <taxon>Chironomidae</taxon>
        <taxon>Clunio</taxon>
    </lineage>
</organism>